<evidence type="ECO:0000313" key="5">
    <source>
        <dbReference type="Proteomes" id="UP001249240"/>
    </source>
</evidence>
<dbReference type="AlphaFoldDB" id="A0AAW8SPT5"/>
<keyword evidence="2 4" id="KW-0378">Hydrolase</keyword>
<dbReference type="InterPro" id="IPR053145">
    <property type="entry name" value="AB_hydrolase_Est10"/>
</dbReference>
<organism evidence="4 5">
    <name type="scientific">Enterococcus raffinosus</name>
    <dbReference type="NCBI Taxonomy" id="71452"/>
    <lineage>
        <taxon>Bacteria</taxon>
        <taxon>Bacillati</taxon>
        <taxon>Bacillota</taxon>
        <taxon>Bacilli</taxon>
        <taxon>Lactobacillales</taxon>
        <taxon>Enterococcaceae</taxon>
        <taxon>Enterococcus</taxon>
    </lineage>
</organism>
<accession>A0AAW8SPT5</accession>
<dbReference type="EMBL" id="JARPXM010000001">
    <property type="protein sequence ID" value="MDT2536848.1"/>
    <property type="molecule type" value="Genomic_DNA"/>
</dbReference>
<evidence type="ECO:0000256" key="1">
    <source>
        <dbReference type="ARBA" id="ARBA00010088"/>
    </source>
</evidence>
<dbReference type="InterPro" id="IPR000073">
    <property type="entry name" value="AB_hydrolase_1"/>
</dbReference>
<dbReference type="PANTHER" id="PTHR43265:SF1">
    <property type="entry name" value="ESTERASE ESTD"/>
    <property type="match status" value="1"/>
</dbReference>
<dbReference type="GO" id="GO:0006508">
    <property type="term" value="P:proteolysis"/>
    <property type="evidence" value="ECO:0007669"/>
    <property type="project" value="InterPro"/>
</dbReference>
<dbReference type="InterPro" id="IPR029058">
    <property type="entry name" value="AB_hydrolase_fold"/>
</dbReference>
<dbReference type="RefSeq" id="WP_028020807.1">
    <property type="nucleotide sequence ID" value="NZ_CABLCA010000082.1"/>
</dbReference>
<comment type="caution">
    <text evidence="4">The sequence shown here is derived from an EMBL/GenBank/DDBJ whole genome shotgun (WGS) entry which is preliminary data.</text>
</comment>
<dbReference type="Gene3D" id="3.40.50.1820">
    <property type="entry name" value="alpha/beta hydrolase"/>
    <property type="match status" value="1"/>
</dbReference>
<proteinExistence type="inferred from homology"/>
<reference evidence="4" key="1">
    <citation type="submission" date="2023-03" db="EMBL/GenBank/DDBJ databases">
        <authorList>
            <person name="Shen W."/>
            <person name="Cai J."/>
        </authorList>
    </citation>
    <scope>NUCLEOTIDE SEQUENCE</scope>
    <source>
        <strain evidence="4">B646-2</strain>
    </source>
</reference>
<gene>
    <name evidence="4" type="ORF">P7D78_01815</name>
</gene>
<name>A0AAW8SPT5_9ENTE</name>
<evidence type="ECO:0000313" key="4">
    <source>
        <dbReference type="EMBL" id="MDT2536848.1"/>
    </source>
</evidence>
<dbReference type="InterPro" id="IPR002410">
    <property type="entry name" value="Peptidase_S33"/>
</dbReference>
<dbReference type="SUPFAM" id="SSF53474">
    <property type="entry name" value="alpha/beta-Hydrolases"/>
    <property type="match status" value="1"/>
</dbReference>
<dbReference type="GO" id="GO:0052689">
    <property type="term" value="F:carboxylic ester hydrolase activity"/>
    <property type="evidence" value="ECO:0007669"/>
    <property type="project" value="TreeGrafter"/>
</dbReference>
<protein>
    <submittedName>
        <fullName evidence="4">Alpha/beta hydrolase</fullName>
    </submittedName>
</protein>
<dbReference type="Pfam" id="PF00561">
    <property type="entry name" value="Abhydrolase_1"/>
    <property type="match status" value="1"/>
</dbReference>
<evidence type="ECO:0000259" key="3">
    <source>
        <dbReference type="Pfam" id="PF00561"/>
    </source>
</evidence>
<dbReference type="Proteomes" id="UP001249240">
    <property type="component" value="Unassembled WGS sequence"/>
</dbReference>
<dbReference type="PRINTS" id="PR00793">
    <property type="entry name" value="PROAMNOPTASE"/>
</dbReference>
<sequence length="321" mass="36988">MLEEKIFIEVNGTQQGMFSQSKQTENPVLLFLHGGPGSPEIAFTQDYPTGLEEIFTVCWWEQRGSGISYQKDTTKEKMTIEQMIADTLVVTDYLRERFSREKIYLIGHSWGTLLGMLTAQRRPELFQAYIGIGQMSHQLESERLAYSYMLDEYRKNKHQKMIKKLEKFSIDQGGEVSTAYISARSAGMMKLGVGFMRNCRSSMKIGSMLMRFKGYALREKVQFMRGNSFALNCLWDEIMTIDLAKEVPELAIPVYILHGRFDYQVSYALAQKYAQKLKAPMVGFYTFNHSAHSPCFEEAEKMCKILREDVLQNRITLADPL</sequence>
<evidence type="ECO:0000256" key="2">
    <source>
        <dbReference type="ARBA" id="ARBA00022801"/>
    </source>
</evidence>
<dbReference type="PANTHER" id="PTHR43265">
    <property type="entry name" value="ESTERASE ESTD"/>
    <property type="match status" value="1"/>
</dbReference>
<feature type="domain" description="AB hydrolase-1" evidence="3">
    <location>
        <begin position="27"/>
        <end position="160"/>
    </location>
</feature>
<comment type="similarity">
    <text evidence="1">Belongs to the peptidase S33 family.</text>
</comment>
<dbReference type="GO" id="GO:0004177">
    <property type="term" value="F:aminopeptidase activity"/>
    <property type="evidence" value="ECO:0007669"/>
    <property type="project" value="UniProtKB-EC"/>
</dbReference>